<dbReference type="Gene3D" id="3.10.20.810">
    <property type="entry name" value="Phosphoribosyl-AMP cyclohydrolase"/>
    <property type="match status" value="1"/>
</dbReference>
<dbReference type="UniPathway" id="UPA00031">
    <property type="reaction ID" value="UER00008"/>
</dbReference>
<dbReference type="InterPro" id="IPR002496">
    <property type="entry name" value="PRib_AMP_CycHydrolase_dom"/>
</dbReference>
<evidence type="ECO:0000256" key="3">
    <source>
        <dbReference type="ARBA" id="ARBA00011738"/>
    </source>
</evidence>
<evidence type="ECO:0000256" key="5">
    <source>
        <dbReference type="ARBA" id="ARBA00022605"/>
    </source>
</evidence>
<dbReference type="PANTHER" id="PTHR42945">
    <property type="entry name" value="HISTIDINE BIOSYNTHESIS BIFUNCTIONAL PROTEIN"/>
    <property type="match status" value="1"/>
</dbReference>
<keyword evidence="7 9" id="KW-0368">Histidine biosynthesis</keyword>
<dbReference type="HAMAP" id="MF_01021">
    <property type="entry name" value="HisI"/>
    <property type="match status" value="1"/>
</dbReference>
<dbReference type="Proteomes" id="UP000002315">
    <property type="component" value="Chromosome"/>
</dbReference>
<evidence type="ECO:0000256" key="8">
    <source>
        <dbReference type="ARBA" id="ARBA00053269"/>
    </source>
</evidence>
<sequence>MNFRHEINGEKLVIAIAQDFKTNKVLMTAYMNKEAFEKTLKTKKAHYWSTSRKKVWMKGETSGNIQKVREMYVDCDRDAVLLKVEQKGGACHTGHYSCFYRKIDMNNMKMKSVEKQLFDPKEVYGGTKNENSA</sequence>
<feature type="binding site" evidence="9">
    <location>
        <position position="78"/>
    </location>
    <ligand>
        <name>Mg(2+)</name>
        <dbReference type="ChEBI" id="CHEBI:18420"/>
    </ligand>
</feature>
<protein>
    <recommendedName>
        <fullName evidence="9">Phosphoribosyl-AMP cyclohydrolase</fullName>
        <shortName evidence="9">PRA-CH</shortName>
        <ecNumber evidence="9">3.5.4.19</ecNumber>
    </recommendedName>
</protein>
<comment type="subcellular location">
    <subcellularLocation>
        <location evidence="9">Cytoplasm</location>
    </subcellularLocation>
</comment>
<feature type="binding site" evidence="9">
    <location>
        <position position="98"/>
    </location>
    <ligand>
        <name>Zn(2+)</name>
        <dbReference type="ChEBI" id="CHEBI:29105"/>
        <note>ligand shared between dimeric partners</note>
    </ligand>
</feature>
<reference evidence="11 12" key="1">
    <citation type="journal article" date="2010" name="Stand. Genomic Sci.">
        <title>Complete genome sequence of Methanothermus fervidus type strain (V24S).</title>
        <authorList>
            <person name="Anderson I."/>
            <person name="Djao O.D."/>
            <person name="Misra M."/>
            <person name="Chertkov O."/>
            <person name="Nolan M."/>
            <person name="Lucas S."/>
            <person name="Lapidus A."/>
            <person name="Del Rio T.G."/>
            <person name="Tice H."/>
            <person name="Cheng J.F."/>
            <person name="Tapia R."/>
            <person name="Han C."/>
            <person name="Goodwin L."/>
            <person name="Pitluck S."/>
            <person name="Liolios K."/>
            <person name="Ivanova N."/>
            <person name="Mavromatis K."/>
            <person name="Mikhailova N."/>
            <person name="Pati A."/>
            <person name="Brambilla E."/>
            <person name="Chen A."/>
            <person name="Palaniappan K."/>
            <person name="Land M."/>
            <person name="Hauser L."/>
            <person name="Chang Y.J."/>
            <person name="Jeffries C.D."/>
            <person name="Sikorski J."/>
            <person name="Spring S."/>
            <person name="Rohde M."/>
            <person name="Eichinger K."/>
            <person name="Huber H."/>
            <person name="Wirth R."/>
            <person name="Goker M."/>
            <person name="Detter J.C."/>
            <person name="Woyke T."/>
            <person name="Bristow J."/>
            <person name="Eisen J.A."/>
            <person name="Markowitz V."/>
            <person name="Hugenholtz P."/>
            <person name="Klenk H.P."/>
            <person name="Kyrpides N.C."/>
        </authorList>
    </citation>
    <scope>NUCLEOTIDE SEQUENCE [LARGE SCALE GENOMIC DNA]</scope>
    <source>
        <strain evidence="12">ATCC 43054 / DSM 2088 / JCM 10308 / V24 S</strain>
    </source>
</reference>
<dbReference type="AlphaFoldDB" id="E3GWQ7"/>
<dbReference type="EMBL" id="CP002278">
    <property type="protein sequence ID" value="ADP77976.1"/>
    <property type="molecule type" value="Genomic_DNA"/>
</dbReference>
<dbReference type="Pfam" id="PF01502">
    <property type="entry name" value="PRA-CH"/>
    <property type="match status" value="1"/>
</dbReference>
<comment type="function">
    <text evidence="8 9">Catalyzes the hydrolysis of the adenine ring of phosphoribosyl-AMP.</text>
</comment>
<feature type="binding site" evidence="9">
    <location>
        <position position="76"/>
    </location>
    <ligand>
        <name>Mg(2+)</name>
        <dbReference type="ChEBI" id="CHEBI:18420"/>
    </ligand>
</feature>
<comment type="subunit">
    <text evidence="3 9">Homodimer.</text>
</comment>
<keyword evidence="9" id="KW-0862">Zinc</keyword>
<dbReference type="GO" id="GO:0005737">
    <property type="term" value="C:cytoplasm"/>
    <property type="evidence" value="ECO:0007669"/>
    <property type="project" value="UniProtKB-SubCell"/>
</dbReference>
<feature type="domain" description="Phosphoribosyl-AMP cyclohydrolase" evidence="10">
    <location>
        <begin position="27"/>
        <end position="100"/>
    </location>
</feature>
<evidence type="ECO:0000259" key="10">
    <source>
        <dbReference type="Pfam" id="PF01502"/>
    </source>
</evidence>
<keyword evidence="12" id="KW-1185">Reference proteome</keyword>
<proteinExistence type="inferred from homology"/>
<dbReference type="EC" id="3.5.4.19" evidence="9"/>
<dbReference type="InterPro" id="IPR038019">
    <property type="entry name" value="PRib_AMP_CycHydrolase_sf"/>
</dbReference>
<dbReference type="STRING" id="523846.Mfer_1190"/>
<comment type="catalytic activity">
    <reaction evidence="1 9">
        <text>1-(5-phospho-beta-D-ribosyl)-5'-AMP + H2O = 1-(5-phospho-beta-D-ribosyl)-5-[(5-phospho-beta-D-ribosylamino)methylideneamino]imidazole-4-carboxamide</text>
        <dbReference type="Rhea" id="RHEA:20049"/>
        <dbReference type="ChEBI" id="CHEBI:15377"/>
        <dbReference type="ChEBI" id="CHEBI:58435"/>
        <dbReference type="ChEBI" id="CHEBI:59457"/>
        <dbReference type="EC" id="3.5.4.19"/>
    </reaction>
</comment>
<dbReference type="SUPFAM" id="SSF141734">
    <property type="entry name" value="HisI-like"/>
    <property type="match status" value="1"/>
</dbReference>
<dbReference type="KEGG" id="mfv:Mfer_1190"/>
<keyword evidence="9" id="KW-0460">Magnesium</keyword>
<evidence type="ECO:0000256" key="2">
    <source>
        <dbReference type="ARBA" id="ARBA00005169"/>
    </source>
</evidence>
<organism evidence="11 12">
    <name type="scientific">Methanothermus fervidus (strain ATCC 43054 / DSM 2088 / JCM 10308 / V24 S)</name>
    <dbReference type="NCBI Taxonomy" id="523846"/>
    <lineage>
        <taxon>Archaea</taxon>
        <taxon>Methanobacteriati</taxon>
        <taxon>Methanobacteriota</taxon>
        <taxon>Methanomada group</taxon>
        <taxon>Methanobacteria</taxon>
        <taxon>Methanobacteriales</taxon>
        <taxon>Methanothermaceae</taxon>
        <taxon>Methanothermus</taxon>
    </lineage>
</organism>
<keyword evidence="4 9" id="KW-0963">Cytoplasm</keyword>
<comment type="pathway">
    <text evidence="2 9">Amino-acid biosynthesis; L-histidine biosynthesis; L-histidine from 5-phospho-alpha-D-ribose 1-diphosphate: step 3/9.</text>
</comment>
<dbReference type="HOGENOM" id="CLU_048577_5_0_2"/>
<dbReference type="NCBIfam" id="NF000768">
    <property type="entry name" value="PRK00051.1"/>
    <property type="match status" value="1"/>
</dbReference>
<feature type="binding site" evidence="9">
    <location>
        <position position="75"/>
    </location>
    <ligand>
        <name>Zn(2+)</name>
        <dbReference type="ChEBI" id="CHEBI:29105"/>
        <note>ligand shared between dimeric partners</note>
    </ligand>
</feature>
<evidence type="ECO:0000256" key="4">
    <source>
        <dbReference type="ARBA" id="ARBA00022490"/>
    </source>
</evidence>
<feature type="binding site" evidence="9">
    <location>
        <position position="91"/>
    </location>
    <ligand>
        <name>Zn(2+)</name>
        <dbReference type="ChEBI" id="CHEBI:29105"/>
        <note>ligand shared between dimeric partners</note>
    </ligand>
</feature>
<evidence type="ECO:0000256" key="1">
    <source>
        <dbReference type="ARBA" id="ARBA00000024"/>
    </source>
</evidence>
<feature type="binding site" evidence="9">
    <location>
        <position position="74"/>
    </location>
    <ligand>
        <name>Mg(2+)</name>
        <dbReference type="ChEBI" id="CHEBI:18420"/>
    </ligand>
</feature>
<dbReference type="GO" id="GO:0004636">
    <property type="term" value="F:phosphoribosyl-ATP diphosphatase activity"/>
    <property type="evidence" value="ECO:0007669"/>
    <property type="project" value="UniProtKB-ARBA"/>
</dbReference>
<dbReference type="GO" id="GO:0000287">
    <property type="term" value="F:magnesium ion binding"/>
    <property type="evidence" value="ECO:0007669"/>
    <property type="project" value="UniProtKB-UniRule"/>
</dbReference>
<comment type="cofactor">
    <cofactor evidence="9">
        <name>Mg(2+)</name>
        <dbReference type="ChEBI" id="CHEBI:18420"/>
    </cofactor>
    <text evidence="9">Binds 1 Mg(2+) ion per subunit.</text>
</comment>
<accession>E3GWQ7</accession>
<evidence type="ECO:0000256" key="6">
    <source>
        <dbReference type="ARBA" id="ARBA00022801"/>
    </source>
</evidence>
<gene>
    <name evidence="9" type="primary">hisI</name>
    <name evidence="11" type="ordered locus">Mfer_1190</name>
</gene>
<keyword evidence="6 9" id="KW-0378">Hydrolase</keyword>
<dbReference type="InterPro" id="IPR026660">
    <property type="entry name" value="PRA-CH"/>
</dbReference>
<dbReference type="GO" id="GO:0000105">
    <property type="term" value="P:L-histidine biosynthetic process"/>
    <property type="evidence" value="ECO:0007669"/>
    <property type="project" value="UniProtKB-UniRule"/>
</dbReference>
<dbReference type="PANTHER" id="PTHR42945:SF1">
    <property type="entry name" value="HISTIDINE BIOSYNTHESIS BIFUNCTIONAL PROTEIN HIS7"/>
    <property type="match status" value="1"/>
</dbReference>
<evidence type="ECO:0000256" key="9">
    <source>
        <dbReference type="HAMAP-Rule" id="MF_01021"/>
    </source>
</evidence>
<evidence type="ECO:0000256" key="7">
    <source>
        <dbReference type="ARBA" id="ARBA00023102"/>
    </source>
</evidence>
<evidence type="ECO:0000313" key="11">
    <source>
        <dbReference type="EMBL" id="ADP77976.1"/>
    </source>
</evidence>
<comment type="similarity">
    <text evidence="9">Belongs to the PRA-CH family.</text>
</comment>
<keyword evidence="9" id="KW-0479">Metal-binding</keyword>
<name>E3GWQ7_METFV</name>
<comment type="cofactor">
    <cofactor evidence="9">
        <name>Zn(2+)</name>
        <dbReference type="ChEBI" id="CHEBI:29105"/>
    </cofactor>
    <text evidence="9">Binds 1 zinc ion per subunit.</text>
</comment>
<evidence type="ECO:0000313" key="12">
    <source>
        <dbReference type="Proteomes" id="UP000002315"/>
    </source>
</evidence>
<keyword evidence="5 9" id="KW-0028">Amino-acid biosynthesis</keyword>
<dbReference type="GO" id="GO:0008270">
    <property type="term" value="F:zinc ion binding"/>
    <property type="evidence" value="ECO:0007669"/>
    <property type="project" value="UniProtKB-UniRule"/>
</dbReference>
<dbReference type="GO" id="GO:0004635">
    <property type="term" value="F:phosphoribosyl-AMP cyclohydrolase activity"/>
    <property type="evidence" value="ECO:0007669"/>
    <property type="project" value="UniProtKB-UniRule"/>
</dbReference>
<dbReference type="FunFam" id="3.10.20.810:FF:000001">
    <property type="entry name" value="Histidine biosynthesis bifunctional protein HisIE"/>
    <property type="match status" value="1"/>
</dbReference>